<keyword evidence="3" id="KW-1185">Reference proteome</keyword>
<keyword evidence="1" id="KW-0472">Membrane</keyword>
<protein>
    <recommendedName>
        <fullName evidence="4">G-protein coupled receptors family 1 profile domain-containing protein</fullName>
    </recommendedName>
</protein>
<evidence type="ECO:0008006" key="4">
    <source>
        <dbReference type="Google" id="ProtNLM"/>
    </source>
</evidence>
<organism evidence="2 3">
    <name type="scientific">Batillaria attramentaria</name>
    <dbReference type="NCBI Taxonomy" id="370345"/>
    <lineage>
        <taxon>Eukaryota</taxon>
        <taxon>Metazoa</taxon>
        <taxon>Spiralia</taxon>
        <taxon>Lophotrochozoa</taxon>
        <taxon>Mollusca</taxon>
        <taxon>Gastropoda</taxon>
        <taxon>Caenogastropoda</taxon>
        <taxon>Sorbeoconcha</taxon>
        <taxon>Cerithioidea</taxon>
        <taxon>Batillariidae</taxon>
        <taxon>Batillaria</taxon>
    </lineage>
</organism>
<evidence type="ECO:0000256" key="1">
    <source>
        <dbReference type="SAM" id="Phobius"/>
    </source>
</evidence>
<reference evidence="2 3" key="1">
    <citation type="journal article" date="2023" name="Sci. Data">
        <title>Genome assembly of the Korean intertidal mud-creeper Batillaria attramentaria.</title>
        <authorList>
            <person name="Patra A.K."/>
            <person name="Ho P.T."/>
            <person name="Jun S."/>
            <person name="Lee S.J."/>
            <person name="Kim Y."/>
            <person name="Won Y.J."/>
        </authorList>
    </citation>
    <scope>NUCLEOTIDE SEQUENCE [LARGE SCALE GENOMIC DNA]</scope>
    <source>
        <strain evidence="2">Wonlab-2016</strain>
    </source>
</reference>
<dbReference type="Gene3D" id="1.20.1070.10">
    <property type="entry name" value="Rhodopsin 7-helix transmembrane proteins"/>
    <property type="match status" value="1"/>
</dbReference>
<evidence type="ECO:0000313" key="3">
    <source>
        <dbReference type="Proteomes" id="UP001519460"/>
    </source>
</evidence>
<sequence>MFGICQLHSIPVGYQAGYNICPTDLKKVIHTEAMWLFLLVSYACLPVLVMAVCNVPMVVKIQRDSGLASSLSQQSARRLTIGIICMTSTSLLAFQLTSSCW</sequence>
<dbReference type="Proteomes" id="UP001519460">
    <property type="component" value="Unassembled WGS sequence"/>
</dbReference>
<dbReference type="AlphaFoldDB" id="A0ABD0KYR3"/>
<name>A0ABD0KYR3_9CAEN</name>
<keyword evidence="1" id="KW-1133">Transmembrane helix</keyword>
<feature type="transmembrane region" description="Helical" evidence="1">
    <location>
        <begin position="34"/>
        <end position="59"/>
    </location>
</feature>
<keyword evidence="1" id="KW-0812">Transmembrane</keyword>
<accession>A0ABD0KYR3</accession>
<dbReference type="EMBL" id="JACVVK020000105">
    <property type="protein sequence ID" value="KAK7492226.1"/>
    <property type="molecule type" value="Genomic_DNA"/>
</dbReference>
<comment type="caution">
    <text evidence="2">The sequence shown here is derived from an EMBL/GenBank/DDBJ whole genome shotgun (WGS) entry which is preliminary data.</text>
</comment>
<proteinExistence type="predicted"/>
<gene>
    <name evidence="2" type="ORF">BaRGS_00016523</name>
</gene>
<evidence type="ECO:0000313" key="2">
    <source>
        <dbReference type="EMBL" id="KAK7492226.1"/>
    </source>
</evidence>